<sequence>MICIFGQWESLGRNAGANADLTDDPARIKWREFYELPQYGMVGAFEGAYMYARGIWRPETNSCMNNNVSYFNAPNRKKIVERIMELSGRSFDMNDFLAKDAVNLSTSARSRHEPRQPSSSCLSSRLHLSGGIPP</sequence>
<reference evidence="2" key="1">
    <citation type="journal article" date="2022" name="Cell">
        <title>Design, construction, and in vivo augmentation of a complex gut microbiome.</title>
        <authorList>
            <person name="Cheng A.G."/>
            <person name="Ho P.Y."/>
            <person name="Aranda-Diaz A."/>
            <person name="Jain S."/>
            <person name="Yu F.B."/>
            <person name="Meng X."/>
            <person name="Wang M."/>
            <person name="Iakiviak M."/>
            <person name="Nagashima K."/>
            <person name="Zhao A."/>
            <person name="Murugkar P."/>
            <person name="Patil A."/>
            <person name="Atabakhsh K."/>
            <person name="Weakley A."/>
            <person name="Yan J."/>
            <person name="Brumbaugh A.R."/>
            <person name="Higginbottom S."/>
            <person name="Dimas A."/>
            <person name="Shiver A.L."/>
            <person name="Deutschbauer A."/>
            <person name="Neff N."/>
            <person name="Sonnenburg J.L."/>
            <person name="Huang K.C."/>
            <person name="Fischbach M.A."/>
        </authorList>
    </citation>
    <scope>NUCLEOTIDE SEQUENCE</scope>
    <source>
        <strain evidence="2">AP11</strain>
    </source>
</reference>
<dbReference type="InterPro" id="IPR019026">
    <property type="entry name" value="Peptidase_M64_IgA"/>
</dbReference>
<dbReference type="EMBL" id="CP102294">
    <property type="protein sequence ID" value="UWN56623.1"/>
    <property type="molecule type" value="Genomic_DNA"/>
</dbReference>
<dbReference type="Proteomes" id="UP001059295">
    <property type="component" value="Chromosome"/>
</dbReference>
<dbReference type="Gene3D" id="3.40.390.10">
    <property type="entry name" value="Collagenase (Catalytic Domain)"/>
    <property type="match status" value="1"/>
</dbReference>
<dbReference type="RefSeq" id="WP_019246672.1">
    <property type="nucleotide sequence ID" value="NZ_CAPH01000018.1"/>
</dbReference>
<gene>
    <name evidence="2" type="ORF">NQ491_08155</name>
</gene>
<protein>
    <submittedName>
        <fullName evidence="2">M64 family metallopeptidase</fullName>
    </submittedName>
</protein>
<dbReference type="InterPro" id="IPR024079">
    <property type="entry name" value="MetalloPept_cat_dom_sf"/>
</dbReference>
<organism evidence="2 3">
    <name type="scientific">Alistipes ihumii AP11</name>
    <dbReference type="NCBI Taxonomy" id="1211813"/>
    <lineage>
        <taxon>Bacteria</taxon>
        <taxon>Pseudomonadati</taxon>
        <taxon>Bacteroidota</taxon>
        <taxon>Bacteroidia</taxon>
        <taxon>Bacteroidales</taxon>
        <taxon>Rikenellaceae</taxon>
        <taxon>Alistipes</taxon>
    </lineage>
</organism>
<evidence type="ECO:0000313" key="2">
    <source>
        <dbReference type="EMBL" id="UWN56623.1"/>
    </source>
</evidence>
<evidence type="ECO:0000256" key="1">
    <source>
        <dbReference type="SAM" id="MobiDB-lite"/>
    </source>
</evidence>
<evidence type="ECO:0000313" key="3">
    <source>
        <dbReference type="Proteomes" id="UP001059295"/>
    </source>
</evidence>
<dbReference type="Pfam" id="PF09471">
    <property type="entry name" value="Peptidase_M64"/>
    <property type="match status" value="1"/>
</dbReference>
<feature type="region of interest" description="Disordered" evidence="1">
    <location>
        <begin position="106"/>
        <end position="134"/>
    </location>
</feature>
<proteinExistence type="predicted"/>
<name>A0ABY5UX95_9BACT</name>
<feature type="compositionally biased region" description="Low complexity" evidence="1">
    <location>
        <begin position="118"/>
        <end position="134"/>
    </location>
</feature>
<accession>A0ABY5UX95</accession>
<dbReference type="GeneID" id="82891699"/>
<keyword evidence="3" id="KW-1185">Reference proteome</keyword>